<dbReference type="PANTHER" id="PTHR42733:SF12">
    <property type="entry name" value="PROTEINASE"/>
    <property type="match status" value="1"/>
</dbReference>
<evidence type="ECO:0000313" key="3">
    <source>
        <dbReference type="EMBL" id="NKY35014.1"/>
    </source>
</evidence>
<dbReference type="SUPFAM" id="SSF52317">
    <property type="entry name" value="Class I glutamine amidotransferase-like"/>
    <property type="match status" value="1"/>
</dbReference>
<proteinExistence type="inferred from homology"/>
<evidence type="ECO:0000259" key="2">
    <source>
        <dbReference type="Pfam" id="PF01965"/>
    </source>
</evidence>
<dbReference type="Pfam" id="PF01965">
    <property type="entry name" value="DJ-1_PfpI"/>
    <property type="match status" value="1"/>
</dbReference>
<comment type="caution">
    <text evidence="3">The sequence shown here is derived from an EMBL/GenBank/DDBJ whole genome shotgun (WGS) entry which is preliminary data.</text>
</comment>
<dbReference type="NCBIfam" id="TIGR01382">
    <property type="entry name" value="PfpI"/>
    <property type="match status" value="1"/>
</dbReference>
<comment type="similarity">
    <text evidence="1">Belongs to the peptidase C56 family.</text>
</comment>
<evidence type="ECO:0000256" key="1">
    <source>
        <dbReference type="ARBA" id="ARBA00008542"/>
    </source>
</evidence>
<dbReference type="PANTHER" id="PTHR42733">
    <property type="entry name" value="DJ-1 PROTEIN"/>
    <property type="match status" value="1"/>
</dbReference>
<dbReference type="GO" id="GO:0016740">
    <property type="term" value="F:transferase activity"/>
    <property type="evidence" value="ECO:0007669"/>
    <property type="project" value="UniProtKB-KW"/>
</dbReference>
<organism evidence="3 4">
    <name type="scientific">Nocardia speluncae</name>
    <dbReference type="NCBI Taxonomy" id="419477"/>
    <lineage>
        <taxon>Bacteria</taxon>
        <taxon>Bacillati</taxon>
        <taxon>Actinomycetota</taxon>
        <taxon>Actinomycetes</taxon>
        <taxon>Mycobacteriales</taxon>
        <taxon>Nocardiaceae</taxon>
        <taxon>Nocardia</taxon>
    </lineage>
</organism>
<dbReference type="EMBL" id="JAAXOO010000004">
    <property type="protein sequence ID" value="NKY35014.1"/>
    <property type="molecule type" value="Genomic_DNA"/>
</dbReference>
<dbReference type="InterPro" id="IPR002818">
    <property type="entry name" value="DJ-1/PfpI"/>
</dbReference>
<keyword evidence="3" id="KW-0808">Transferase</keyword>
<gene>
    <name evidence="3" type="ORF">HGA13_18330</name>
</gene>
<name>A0A846XMR2_9NOCA</name>
<dbReference type="PROSITE" id="PS51276">
    <property type="entry name" value="PEPTIDASE_C56_PFPI"/>
    <property type="match status" value="1"/>
</dbReference>
<dbReference type="CDD" id="cd03134">
    <property type="entry name" value="GATase1_PfpI_like"/>
    <property type="match status" value="1"/>
</dbReference>
<keyword evidence="4" id="KW-1185">Reference proteome</keyword>
<dbReference type="RefSeq" id="WP_068043684.1">
    <property type="nucleotide sequence ID" value="NZ_JAAXOO010000004.1"/>
</dbReference>
<keyword evidence="3" id="KW-0315">Glutamine amidotransferase</keyword>
<dbReference type="InterPro" id="IPR006286">
    <property type="entry name" value="C56_PfpI-like"/>
</dbReference>
<sequence length="196" mass="20825">MGRKHNLTGQRVAVLAADGVEQVELVAPRSAVADAGASTALLSLEPGEIQAMNHDVEKGDTFPVDRVVGECSPDEFDALLLPGGTTNPDKLRQDPDAVRFVRDFFATGKPVGVICHGPWTLVEADVVRGRTLTSYPSVRTDIRNAGGNVVDAEVVTDHGLVSSRNPDDLPAFCAKIVEEFAEGKHPVHPEGATAPR</sequence>
<accession>A0A846XMR2</accession>
<feature type="domain" description="DJ-1/PfpI" evidence="2">
    <location>
        <begin position="11"/>
        <end position="179"/>
    </location>
</feature>
<protein>
    <submittedName>
        <fullName evidence="3">Type 1 glutamine amidotransferase</fullName>
    </submittedName>
</protein>
<dbReference type="Proteomes" id="UP000565715">
    <property type="component" value="Unassembled WGS sequence"/>
</dbReference>
<reference evidence="3 4" key="1">
    <citation type="submission" date="2020-04" db="EMBL/GenBank/DDBJ databases">
        <title>MicrobeNet Type strains.</title>
        <authorList>
            <person name="Nicholson A.C."/>
        </authorList>
    </citation>
    <scope>NUCLEOTIDE SEQUENCE [LARGE SCALE GENOMIC DNA]</scope>
    <source>
        <strain evidence="3 4">DSM 45078</strain>
    </source>
</reference>
<dbReference type="AlphaFoldDB" id="A0A846XMR2"/>
<dbReference type="InterPro" id="IPR029062">
    <property type="entry name" value="Class_I_gatase-like"/>
</dbReference>
<dbReference type="Gene3D" id="3.40.50.880">
    <property type="match status" value="1"/>
</dbReference>
<evidence type="ECO:0000313" key="4">
    <source>
        <dbReference type="Proteomes" id="UP000565715"/>
    </source>
</evidence>